<reference evidence="2" key="1">
    <citation type="journal article" date="2015" name="Genome Biol. Evol.">
        <title>Organellar Genomes of White Spruce (Picea glauca): Assembly and Annotation.</title>
        <authorList>
            <person name="Jackman S.D."/>
            <person name="Warren R.L."/>
            <person name="Gibb E.A."/>
            <person name="Vandervalk B.P."/>
            <person name="Mohamadi H."/>
            <person name="Chu J."/>
            <person name="Raymond A."/>
            <person name="Pleasance S."/>
            <person name="Coope R."/>
            <person name="Wildung M.R."/>
            <person name="Ritland C.E."/>
            <person name="Bousquet J."/>
            <person name="Jones S.J."/>
            <person name="Bohlmann J."/>
            <person name="Birol I."/>
        </authorList>
    </citation>
    <scope>NUCLEOTIDE SEQUENCE [LARGE SCALE GENOMIC DNA]</scope>
    <source>
        <tissue evidence="2">Flushing bud</tissue>
    </source>
</reference>
<dbReference type="AlphaFoldDB" id="A0A101M2N9"/>
<evidence type="ECO:0000313" key="2">
    <source>
        <dbReference type="EMBL" id="KUM49931.1"/>
    </source>
</evidence>
<dbReference type="EMBL" id="LKAM01000002">
    <property type="protein sequence ID" value="KUM49931.1"/>
    <property type="molecule type" value="Genomic_DNA"/>
</dbReference>
<evidence type="ECO:0000256" key="1">
    <source>
        <dbReference type="SAM" id="MobiDB-lite"/>
    </source>
</evidence>
<protein>
    <submittedName>
        <fullName evidence="2">Uncharacterized protein</fullName>
    </submittedName>
</protein>
<feature type="region of interest" description="Disordered" evidence="1">
    <location>
        <begin position="21"/>
        <end position="42"/>
    </location>
</feature>
<gene>
    <name evidence="2" type="ORF">ABT39_MTgene3159</name>
</gene>
<keyword evidence="2" id="KW-0496">Mitochondrion</keyword>
<proteinExistence type="predicted"/>
<comment type="caution">
    <text evidence="2">The sequence shown here is derived from an EMBL/GenBank/DDBJ whole genome shotgun (WGS) entry which is preliminary data.</text>
</comment>
<sequence>MKFVLRAQTVNLLMRARTYDTPEGSYPEKDSASIFQPNGPIQIEKPTLDTVLRPPKGVLRRSMHNPNARAAHN</sequence>
<name>A0A101M2N9_PICGL</name>
<organism evidence="2">
    <name type="scientific">Picea glauca</name>
    <name type="common">White spruce</name>
    <name type="synonym">Pinus glauca</name>
    <dbReference type="NCBI Taxonomy" id="3330"/>
    <lineage>
        <taxon>Eukaryota</taxon>
        <taxon>Viridiplantae</taxon>
        <taxon>Streptophyta</taxon>
        <taxon>Embryophyta</taxon>
        <taxon>Tracheophyta</taxon>
        <taxon>Spermatophyta</taxon>
        <taxon>Pinopsida</taxon>
        <taxon>Pinidae</taxon>
        <taxon>Conifers I</taxon>
        <taxon>Pinales</taxon>
        <taxon>Pinaceae</taxon>
        <taxon>Picea</taxon>
    </lineage>
</organism>
<accession>A0A101M2N9</accession>
<geneLocation type="mitochondrion" evidence="2"/>